<gene>
    <name evidence="1" type="ORF">BDN70DRAFT_818258</name>
</gene>
<dbReference type="AlphaFoldDB" id="A0A9P5YQA5"/>
<accession>A0A9P5YQA5</accession>
<evidence type="ECO:0000313" key="2">
    <source>
        <dbReference type="Proteomes" id="UP000807469"/>
    </source>
</evidence>
<dbReference type="EMBL" id="MU155506">
    <property type="protein sequence ID" value="KAF9472709.1"/>
    <property type="molecule type" value="Genomic_DNA"/>
</dbReference>
<organism evidence="1 2">
    <name type="scientific">Pholiota conissans</name>
    <dbReference type="NCBI Taxonomy" id="109636"/>
    <lineage>
        <taxon>Eukaryota</taxon>
        <taxon>Fungi</taxon>
        <taxon>Dikarya</taxon>
        <taxon>Basidiomycota</taxon>
        <taxon>Agaricomycotina</taxon>
        <taxon>Agaricomycetes</taxon>
        <taxon>Agaricomycetidae</taxon>
        <taxon>Agaricales</taxon>
        <taxon>Agaricineae</taxon>
        <taxon>Strophariaceae</taxon>
        <taxon>Pholiota</taxon>
    </lineage>
</organism>
<comment type="caution">
    <text evidence="1">The sequence shown here is derived from an EMBL/GenBank/DDBJ whole genome shotgun (WGS) entry which is preliminary data.</text>
</comment>
<dbReference type="OrthoDB" id="2816594at2759"/>
<name>A0A9P5YQA5_9AGAR</name>
<dbReference type="Proteomes" id="UP000807469">
    <property type="component" value="Unassembled WGS sequence"/>
</dbReference>
<sequence length="76" mass="8404">MCYREIHCTKHVCGHAHPQSDRKVDCNAANCRYSASHSPVCSPKTCPQTCKQWLKPARTVVTGNSPSRCGHCMSSK</sequence>
<proteinExistence type="predicted"/>
<protein>
    <submittedName>
        <fullName evidence="1">Uncharacterized protein</fullName>
    </submittedName>
</protein>
<evidence type="ECO:0000313" key="1">
    <source>
        <dbReference type="EMBL" id="KAF9472709.1"/>
    </source>
</evidence>
<keyword evidence="2" id="KW-1185">Reference proteome</keyword>
<reference evidence="1" key="1">
    <citation type="submission" date="2020-11" db="EMBL/GenBank/DDBJ databases">
        <authorList>
            <consortium name="DOE Joint Genome Institute"/>
            <person name="Ahrendt S."/>
            <person name="Riley R."/>
            <person name="Andreopoulos W."/>
            <person name="Labutti K."/>
            <person name="Pangilinan J."/>
            <person name="Ruiz-Duenas F.J."/>
            <person name="Barrasa J.M."/>
            <person name="Sanchez-Garcia M."/>
            <person name="Camarero S."/>
            <person name="Miyauchi S."/>
            <person name="Serrano A."/>
            <person name="Linde D."/>
            <person name="Babiker R."/>
            <person name="Drula E."/>
            <person name="Ayuso-Fernandez I."/>
            <person name="Pacheco R."/>
            <person name="Padilla G."/>
            <person name="Ferreira P."/>
            <person name="Barriuso J."/>
            <person name="Kellner H."/>
            <person name="Castanera R."/>
            <person name="Alfaro M."/>
            <person name="Ramirez L."/>
            <person name="Pisabarro A.G."/>
            <person name="Kuo A."/>
            <person name="Tritt A."/>
            <person name="Lipzen A."/>
            <person name="He G."/>
            <person name="Yan M."/>
            <person name="Ng V."/>
            <person name="Cullen D."/>
            <person name="Martin F."/>
            <person name="Rosso M.-N."/>
            <person name="Henrissat B."/>
            <person name="Hibbett D."/>
            <person name="Martinez A.T."/>
            <person name="Grigoriev I.V."/>
        </authorList>
    </citation>
    <scope>NUCLEOTIDE SEQUENCE</scope>
    <source>
        <strain evidence="1">CIRM-BRFM 674</strain>
    </source>
</reference>